<dbReference type="PROSITE" id="PS50931">
    <property type="entry name" value="HTH_LYSR"/>
    <property type="match status" value="1"/>
</dbReference>
<keyword evidence="2" id="KW-0805">Transcription regulation</keyword>
<comment type="similarity">
    <text evidence="1">Belongs to the LysR transcriptional regulatory family.</text>
</comment>
<dbReference type="InterPro" id="IPR005119">
    <property type="entry name" value="LysR_subst-bd"/>
</dbReference>
<proteinExistence type="inferred from homology"/>
<dbReference type="SUPFAM" id="SSF46785">
    <property type="entry name" value="Winged helix' DNA-binding domain"/>
    <property type="match status" value="1"/>
</dbReference>
<evidence type="ECO:0000256" key="4">
    <source>
        <dbReference type="ARBA" id="ARBA00023163"/>
    </source>
</evidence>
<evidence type="ECO:0000256" key="3">
    <source>
        <dbReference type="ARBA" id="ARBA00023125"/>
    </source>
</evidence>
<feature type="domain" description="HTH lysR-type" evidence="5">
    <location>
        <begin position="17"/>
        <end position="74"/>
    </location>
</feature>
<name>A0ABZ2BV17_9RHOB</name>
<dbReference type="CDD" id="cd05466">
    <property type="entry name" value="PBP2_LTTR_substrate"/>
    <property type="match status" value="1"/>
</dbReference>
<gene>
    <name evidence="6" type="primary">yidZ</name>
    <name evidence="6" type="ORF">ROLI_029860</name>
</gene>
<dbReference type="InterPro" id="IPR000847">
    <property type="entry name" value="LysR_HTH_N"/>
</dbReference>
<dbReference type="PANTHER" id="PTHR30126:SF40">
    <property type="entry name" value="HTH-TYPE TRANSCRIPTIONAL REGULATOR GLTR"/>
    <property type="match status" value="1"/>
</dbReference>
<sequence>MDTAVNLTHTDRFCRNLDWNLLFVFFVLVEEKSVTKAAKRLLVSQPAVSNALKRLEAQFDCTLIERSARRFALSEAGRLLYEEAAQMRGSVSRIAVALKDVTDEITGHVTISVATHAESPVIDAALRQFHTNHPRATLSIQVVTSGDILTAVRRKTVTCGIGLAQNKVPELDYEMIYRERFALYCGKSSDLFGKQILTSVDVVAQPYVTFPTDEPGGDMHDFAVARRDFGITSTPVGRSYHLEELRRLIEIGVGIGPLPFHVAQRYVAMGRLWEIPIAADLPVFDVSLITNPRTCLNPSESAFIDILRVKIAERSIQERSYL</sequence>
<evidence type="ECO:0000313" key="7">
    <source>
        <dbReference type="Proteomes" id="UP001318682"/>
    </source>
</evidence>
<reference evidence="6 7" key="1">
    <citation type="submission" date="2015-07" db="EMBL/GenBank/DDBJ databases">
        <authorList>
            <person name="Voget S."/>
            <person name="Dogs M."/>
            <person name="Brinkhoff T.H."/>
            <person name="Daniel R."/>
        </authorList>
    </citation>
    <scope>NUCLEOTIDE SEQUENCE [LARGE SCALE GENOMIC DNA]</scope>
    <source>
        <strain evidence="6 7">B14</strain>
    </source>
</reference>
<dbReference type="EMBL" id="CP143423">
    <property type="protein sequence ID" value="WVX49891.1"/>
    <property type="molecule type" value="Genomic_DNA"/>
</dbReference>
<dbReference type="InterPro" id="IPR036390">
    <property type="entry name" value="WH_DNA-bd_sf"/>
</dbReference>
<reference evidence="7" key="2">
    <citation type="submission" date="2024-01" db="EMBL/GenBank/DDBJ databases">
        <title>Roseobacter fucihabitans sp. nov., isolated from the brown alga Fucus spiralis.</title>
        <authorList>
            <person name="Hahnke S."/>
            <person name="Berger M."/>
            <person name="Schlingloff A."/>
            <person name="Athale I."/>
            <person name="Neumann-Schaal M."/>
            <person name="Adenaya A."/>
            <person name="Poehlein A."/>
            <person name="Daniel R."/>
            <person name="Pertersen J."/>
            <person name="Brinkhoff T."/>
        </authorList>
    </citation>
    <scope>NUCLEOTIDE SEQUENCE [LARGE SCALE GENOMIC DNA]</scope>
    <source>
        <strain evidence="7">B14</strain>
    </source>
</reference>
<evidence type="ECO:0000313" key="6">
    <source>
        <dbReference type="EMBL" id="WVX49891.1"/>
    </source>
</evidence>
<organism evidence="6 7">
    <name type="scientific">Roseobacter fucihabitans</name>
    <dbReference type="NCBI Taxonomy" id="1537242"/>
    <lineage>
        <taxon>Bacteria</taxon>
        <taxon>Pseudomonadati</taxon>
        <taxon>Pseudomonadota</taxon>
        <taxon>Alphaproteobacteria</taxon>
        <taxon>Rhodobacterales</taxon>
        <taxon>Roseobacteraceae</taxon>
        <taxon>Roseobacter</taxon>
    </lineage>
</organism>
<dbReference type="Pfam" id="PF00126">
    <property type="entry name" value="HTH_1"/>
    <property type="match status" value="1"/>
</dbReference>
<keyword evidence="4" id="KW-0804">Transcription</keyword>
<dbReference type="SUPFAM" id="SSF53850">
    <property type="entry name" value="Periplasmic binding protein-like II"/>
    <property type="match status" value="1"/>
</dbReference>
<dbReference type="PRINTS" id="PR00039">
    <property type="entry name" value="HTHLYSR"/>
</dbReference>
<evidence type="ECO:0000256" key="2">
    <source>
        <dbReference type="ARBA" id="ARBA00023015"/>
    </source>
</evidence>
<accession>A0ABZ2BV17</accession>
<dbReference type="InterPro" id="IPR036388">
    <property type="entry name" value="WH-like_DNA-bd_sf"/>
</dbReference>
<dbReference type="Gene3D" id="1.10.10.10">
    <property type="entry name" value="Winged helix-like DNA-binding domain superfamily/Winged helix DNA-binding domain"/>
    <property type="match status" value="1"/>
</dbReference>
<dbReference type="Pfam" id="PF03466">
    <property type="entry name" value="LysR_substrate"/>
    <property type="match status" value="1"/>
</dbReference>
<protein>
    <submittedName>
        <fullName evidence="6">HTH-type transcriptional regulator YidZ</fullName>
    </submittedName>
</protein>
<dbReference type="Gene3D" id="3.40.190.290">
    <property type="match status" value="1"/>
</dbReference>
<dbReference type="Proteomes" id="UP001318682">
    <property type="component" value="Chromosome"/>
</dbReference>
<evidence type="ECO:0000256" key="1">
    <source>
        <dbReference type="ARBA" id="ARBA00009437"/>
    </source>
</evidence>
<dbReference type="PANTHER" id="PTHR30126">
    <property type="entry name" value="HTH-TYPE TRANSCRIPTIONAL REGULATOR"/>
    <property type="match status" value="1"/>
</dbReference>
<keyword evidence="7" id="KW-1185">Reference proteome</keyword>
<evidence type="ECO:0000259" key="5">
    <source>
        <dbReference type="PROSITE" id="PS50931"/>
    </source>
</evidence>
<keyword evidence="3" id="KW-0238">DNA-binding</keyword>